<evidence type="ECO:0000313" key="4">
    <source>
        <dbReference type="RefSeq" id="XP_030064393.1"/>
    </source>
</evidence>
<name>A0A6P7YH88_9AMPH</name>
<accession>A0A6P7YH88</accession>
<feature type="compositionally biased region" description="Low complexity" evidence="1">
    <location>
        <begin position="35"/>
        <end position="51"/>
    </location>
</feature>
<dbReference type="PANTHER" id="PTHR34763">
    <property type="entry name" value="PROTEIN FAM104A"/>
    <property type="match status" value="1"/>
</dbReference>
<dbReference type="OrthoDB" id="9939148at2759"/>
<feature type="compositionally biased region" description="Polar residues" evidence="1">
    <location>
        <begin position="56"/>
        <end position="65"/>
    </location>
</feature>
<dbReference type="Pfam" id="PF15434">
    <property type="entry name" value="FAM104"/>
    <property type="match status" value="1"/>
</dbReference>
<proteinExistence type="predicted"/>
<organism evidence="2 4">
    <name type="scientific">Microcaecilia unicolor</name>
    <dbReference type="NCBI Taxonomy" id="1415580"/>
    <lineage>
        <taxon>Eukaryota</taxon>
        <taxon>Metazoa</taxon>
        <taxon>Chordata</taxon>
        <taxon>Craniata</taxon>
        <taxon>Vertebrata</taxon>
        <taxon>Euteleostomi</taxon>
        <taxon>Amphibia</taxon>
        <taxon>Gymnophiona</taxon>
        <taxon>Siphonopidae</taxon>
        <taxon>Microcaecilia</taxon>
    </lineage>
</organism>
<dbReference type="RefSeq" id="XP_030044933.1">
    <property type="nucleotide sequence ID" value="XM_030189073.1"/>
</dbReference>
<reference evidence="3 4" key="1">
    <citation type="submission" date="2025-04" db="UniProtKB">
        <authorList>
            <consortium name="RefSeq"/>
        </authorList>
    </citation>
    <scope>IDENTIFICATION</scope>
</reference>
<dbReference type="KEGG" id="muo:115459209"/>
<dbReference type="RefSeq" id="XP_030064393.1">
    <property type="nucleotide sequence ID" value="XM_030208533.1"/>
</dbReference>
<dbReference type="CTD" id="84923"/>
<dbReference type="GeneID" id="115473509"/>
<gene>
    <name evidence="4" type="primary">FAM104A</name>
    <name evidence="3" type="synonym">LOC115459209</name>
</gene>
<evidence type="ECO:0000313" key="3">
    <source>
        <dbReference type="RefSeq" id="XP_030044933.1"/>
    </source>
</evidence>
<keyword evidence="2" id="KW-1185">Reference proteome</keyword>
<sequence length="111" mass="12418">MLPDSRKRRSCNEENSHVPQSKRCIRNHVFLDSWDTESSGSDSSIINNSPDRASGPETSVNQMLAGSSPELPQPISFQEQSALSQGPYFHINQILKEAHFSSLQHRSRPSP</sequence>
<protein>
    <submittedName>
        <fullName evidence="3 4">Protein FAM104A</fullName>
    </submittedName>
</protein>
<dbReference type="InterPro" id="IPR029222">
    <property type="entry name" value="VCF1/2-like"/>
</dbReference>
<dbReference type="KEGG" id="muo:115473509"/>
<evidence type="ECO:0000313" key="2">
    <source>
        <dbReference type="Proteomes" id="UP000515156"/>
    </source>
</evidence>
<feature type="region of interest" description="Disordered" evidence="1">
    <location>
        <begin position="35"/>
        <end position="73"/>
    </location>
</feature>
<dbReference type="PANTHER" id="PTHR34763:SF1">
    <property type="entry name" value="PROTEIN FAM104A"/>
    <property type="match status" value="1"/>
</dbReference>
<dbReference type="AlphaFoldDB" id="A0A6P7YH88"/>
<dbReference type="Proteomes" id="UP000515156">
    <property type="component" value="Chromosome 6"/>
</dbReference>
<evidence type="ECO:0000256" key="1">
    <source>
        <dbReference type="SAM" id="MobiDB-lite"/>
    </source>
</evidence>